<gene>
    <name evidence="1" type="ORF">LCGC14_0875280</name>
</gene>
<sequence>MLQFHWYLMCVRQLNQFYSQIKLKEYLRRTSSDKTFGENYLRIDKKKKELKF</sequence>
<reference evidence="1" key="1">
    <citation type="journal article" date="2015" name="Nature">
        <title>Complex archaea that bridge the gap between prokaryotes and eukaryotes.</title>
        <authorList>
            <person name="Spang A."/>
            <person name="Saw J.H."/>
            <person name="Jorgensen S.L."/>
            <person name="Zaremba-Niedzwiedzka K."/>
            <person name="Martijn J."/>
            <person name="Lind A.E."/>
            <person name="van Eijk R."/>
            <person name="Schleper C."/>
            <person name="Guy L."/>
            <person name="Ettema T.J."/>
        </authorList>
    </citation>
    <scope>NUCLEOTIDE SEQUENCE</scope>
</reference>
<comment type="caution">
    <text evidence="1">The sequence shown here is derived from an EMBL/GenBank/DDBJ whole genome shotgun (WGS) entry which is preliminary data.</text>
</comment>
<name>A0A0F9PP66_9ZZZZ</name>
<protein>
    <submittedName>
        <fullName evidence="1">Uncharacterized protein</fullName>
    </submittedName>
</protein>
<dbReference type="AlphaFoldDB" id="A0A0F9PP66"/>
<accession>A0A0F9PP66</accession>
<evidence type="ECO:0000313" key="1">
    <source>
        <dbReference type="EMBL" id="KKN26387.1"/>
    </source>
</evidence>
<dbReference type="EMBL" id="LAZR01002723">
    <property type="protein sequence ID" value="KKN26387.1"/>
    <property type="molecule type" value="Genomic_DNA"/>
</dbReference>
<organism evidence="1">
    <name type="scientific">marine sediment metagenome</name>
    <dbReference type="NCBI Taxonomy" id="412755"/>
    <lineage>
        <taxon>unclassified sequences</taxon>
        <taxon>metagenomes</taxon>
        <taxon>ecological metagenomes</taxon>
    </lineage>
</organism>
<proteinExistence type="predicted"/>